<feature type="domain" description="DUF2059" evidence="2">
    <location>
        <begin position="75"/>
        <end position="130"/>
    </location>
</feature>
<evidence type="ECO:0000256" key="1">
    <source>
        <dbReference type="SAM" id="SignalP"/>
    </source>
</evidence>
<gene>
    <name evidence="3" type="ORF">GCM10010961_04680</name>
</gene>
<feature type="chain" id="PRO_5035237600" description="DUF2059 domain-containing protein" evidence="1">
    <location>
        <begin position="20"/>
        <end position="270"/>
    </location>
</feature>
<evidence type="ECO:0000313" key="4">
    <source>
        <dbReference type="Proteomes" id="UP000611500"/>
    </source>
</evidence>
<dbReference type="EMBL" id="BNAP01000001">
    <property type="protein sequence ID" value="GHG80987.1"/>
    <property type="molecule type" value="Genomic_DNA"/>
</dbReference>
<protein>
    <recommendedName>
        <fullName evidence="2">DUF2059 domain-containing protein</fullName>
    </recommendedName>
</protein>
<evidence type="ECO:0000313" key="3">
    <source>
        <dbReference type="EMBL" id="GHG80987.1"/>
    </source>
</evidence>
<dbReference type="RefSeq" id="WP_028092208.1">
    <property type="nucleotide sequence ID" value="NZ_BNAP01000001.1"/>
</dbReference>
<dbReference type="AlphaFoldDB" id="A0A8J3H515"/>
<dbReference type="Proteomes" id="UP000611500">
    <property type="component" value="Unassembled WGS sequence"/>
</dbReference>
<accession>A0A8J3H515</accession>
<keyword evidence="1" id="KW-0732">Signal</keyword>
<name>A0A8J3H515_9RHOB</name>
<comment type="caution">
    <text evidence="3">The sequence shown here is derived from an EMBL/GenBank/DDBJ whole genome shotgun (WGS) entry which is preliminary data.</text>
</comment>
<feature type="signal peptide" evidence="1">
    <location>
        <begin position="1"/>
        <end position="19"/>
    </location>
</feature>
<reference evidence="3" key="2">
    <citation type="submission" date="2020-09" db="EMBL/GenBank/DDBJ databases">
        <authorList>
            <person name="Sun Q."/>
            <person name="Zhou Y."/>
        </authorList>
    </citation>
    <scope>NUCLEOTIDE SEQUENCE</scope>
    <source>
        <strain evidence="3">CGMCC 1.7081</strain>
    </source>
</reference>
<dbReference type="InterPro" id="IPR018637">
    <property type="entry name" value="DUF2059"/>
</dbReference>
<organism evidence="3 4">
    <name type="scientific">Pseudodonghicola xiamenensis</name>
    <dbReference type="NCBI Taxonomy" id="337702"/>
    <lineage>
        <taxon>Bacteria</taxon>
        <taxon>Pseudomonadati</taxon>
        <taxon>Pseudomonadota</taxon>
        <taxon>Alphaproteobacteria</taxon>
        <taxon>Rhodobacterales</taxon>
        <taxon>Paracoccaceae</taxon>
        <taxon>Pseudodonghicola</taxon>
    </lineage>
</organism>
<keyword evidence="4" id="KW-1185">Reference proteome</keyword>
<proteinExistence type="predicted"/>
<evidence type="ECO:0000259" key="2">
    <source>
        <dbReference type="Pfam" id="PF09832"/>
    </source>
</evidence>
<reference evidence="3" key="1">
    <citation type="journal article" date="2014" name="Int. J. Syst. Evol. Microbiol.">
        <title>Complete genome sequence of Corynebacterium casei LMG S-19264T (=DSM 44701T), isolated from a smear-ripened cheese.</title>
        <authorList>
            <consortium name="US DOE Joint Genome Institute (JGI-PGF)"/>
            <person name="Walter F."/>
            <person name="Albersmeier A."/>
            <person name="Kalinowski J."/>
            <person name="Ruckert C."/>
        </authorList>
    </citation>
    <scope>NUCLEOTIDE SEQUENCE</scope>
    <source>
        <strain evidence="3">CGMCC 1.7081</strain>
    </source>
</reference>
<dbReference type="Pfam" id="PF09832">
    <property type="entry name" value="DUF2059"/>
    <property type="match status" value="1"/>
</dbReference>
<sequence>MRRLLFLVLLALTPVGALASGVEELARLLDVEGLAQALHDEGLQQGAALDAALLEGQGGAHWAEEVAAIYDADAIARTLHDALASGLTEEEAAAAVAFYDIPRGRRIVTLELSARRALSDPDTEAAAQEAWRQLEPRRPVSALVGQVTRYIEVNDLIELNVQSALIARYAFLSGLADGGGPGVGPDRRLMQVLGQEAATRAQTRDWLYAYLLMAYGPLSPEELRAYVDFCETPAGQALNRALFKGFGAIYPDISYRLGGRLAAAMGARRL</sequence>